<feature type="compositionally biased region" description="Basic and acidic residues" evidence="1">
    <location>
        <begin position="99"/>
        <end position="108"/>
    </location>
</feature>
<feature type="compositionally biased region" description="Basic and acidic residues" evidence="1">
    <location>
        <begin position="23"/>
        <end position="39"/>
    </location>
</feature>
<keyword evidence="3" id="KW-1185">Reference proteome</keyword>
<protein>
    <recommendedName>
        <fullName evidence="4">GAGE domain-containing protein</fullName>
    </recommendedName>
</protein>
<evidence type="ECO:0000313" key="3">
    <source>
        <dbReference type="Proteomes" id="UP001066276"/>
    </source>
</evidence>
<feature type="region of interest" description="Disordered" evidence="1">
    <location>
        <begin position="87"/>
        <end position="108"/>
    </location>
</feature>
<name>A0AAV7WVX9_PLEWA</name>
<dbReference type="AlphaFoldDB" id="A0AAV7WVX9"/>
<dbReference type="Proteomes" id="UP001066276">
    <property type="component" value="Chromosome 1_1"/>
</dbReference>
<proteinExistence type="predicted"/>
<organism evidence="2 3">
    <name type="scientific">Pleurodeles waltl</name>
    <name type="common">Iberian ribbed newt</name>
    <dbReference type="NCBI Taxonomy" id="8319"/>
    <lineage>
        <taxon>Eukaryota</taxon>
        <taxon>Metazoa</taxon>
        <taxon>Chordata</taxon>
        <taxon>Craniata</taxon>
        <taxon>Vertebrata</taxon>
        <taxon>Euteleostomi</taxon>
        <taxon>Amphibia</taxon>
        <taxon>Batrachia</taxon>
        <taxon>Caudata</taxon>
        <taxon>Salamandroidea</taxon>
        <taxon>Salamandridae</taxon>
        <taxon>Pleurodelinae</taxon>
        <taxon>Pleurodeles</taxon>
    </lineage>
</organism>
<comment type="caution">
    <text evidence="2">The sequence shown here is derived from an EMBL/GenBank/DDBJ whole genome shotgun (WGS) entry which is preliminary data.</text>
</comment>
<reference evidence="2" key="1">
    <citation type="journal article" date="2022" name="bioRxiv">
        <title>Sequencing and chromosome-scale assembly of the giantPleurodeles waltlgenome.</title>
        <authorList>
            <person name="Brown T."/>
            <person name="Elewa A."/>
            <person name="Iarovenko S."/>
            <person name="Subramanian E."/>
            <person name="Araus A.J."/>
            <person name="Petzold A."/>
            <person name="Susuki M."/>
            <person name="Suzuki K.-i.T."/>
            <person name="Hayashi T."/>
            <person name="Toyoda A."/>
            <person name="Oliveira C."/>
            <person name="Osipova E."/>
            <person name="Leigh N.D."/>
            <person name="Simon A."/>
            <person name="Yun M.H."/>
        </authorList>
    </citation>
    <scope>NUCLEOTIDE SEQUENCE</scope>
    <source>
        <strain evidence="2">20211129_DDA</strain>
        <tissue evidence="2">Liver</tissue>
    </source>
</reference>
<evidence type="ECO:0000256" key="1">
    <source>
        <dbReference type="SAM" id="MobiDB-lite"/>
    </source>
</evidence>
<evidence type="ECO:0000313" key="2">
    <source>
        <dbReference type="EMBL" id="KAJ1218284.1"/>
    </source>
</evidence>
<evidence type="ECO:0008006" key="4">
    <source>
        <dbReference type="Google" id="ProtNLM"/>
    </source>
</evidence>
<accession>A0AAV7WVX9</accession>
<dbReference type="EMBL" id="JANPWB010000001">
    <property type="protein sequence ID" value="KAJ1218284.1"/>
    <property type="molecule type" value="Genomic_DNA"/>
</dbReference>
<sequence length="108" mass="11354">MAARQGGQEPVEPETVAQGTTKKNKDGKPAPEVPTVREEAEPEGDAPEPAGEQVAELGEVPELSQWQQEGGHTREAFGEAQMTCPTLEGLQQQATGKAAGKEPGSHLI</sequence>
<feature type="region of interest" description="Disordered" evidence="1">
    <location>
        <begin position="1"/>
        <end position="52"/>
    </location>
</feature>
<gene>
    <name evidence="2" type="ORF">NDU88_005867</name>
</gene>